<dbReference type="InterPro" id="IPR004107">
    <property type="entry name" value="Integrase_SAM-like_N"/>
</dbReference>
<keyword evidence="1" id="KW-0229">DNA integration</keyword>
<dbReference type="Proteomes" id="UP000325787">
    <property type="component" value="Chromosome"/>
</dbReference>
<dbReference type="InterPro" id="IPR013762">
    <property type="entry name" value="Integrase-like_cat_sf"/>
</dbReference>
<keyword evidence="3" id="KW-0233">DNA recombination</keyword>
<evidence type="ECO:0000256" key="3">
    <source>
        <dbReference type="ARBA" id="ARBA00023172"/>
    </source>
</evidence>
<dbReference type="KEGG" id="ssyi:EKG83_39755"/>
<dbReference type="SUPFAM" id="SSF56349">
    <property type="entry name" value="DNA breaking-rejoining enzymes"/>
    <property type="match status" value="1"/>
</dbReference>
<gene>
    <name evidence="8" type="ORF">EKG83_39755</name>
</gene>
<evidence type="ECO:0000256" key="2">
    <source>
        <dbReference type="ARBA" id="ARBA00023125"/>
    </source>
</evidence>
<name>A0A5Q0H974_SACSY</name>
<evidence type="ECO:0000313" key="9">
    <source>
        <dbReference type="Proteomes" id="UP000325787"/>
    </source>
</evidence>
<evidence type="ECO:0000259" key="6">
    <source>
        <dbReference type="PROSITE" id="PS51898"/>
    </source>
</evidence>
<evidence type="ECO:0000256" key="1">
    <source>
        <dbReference type="ARBA" id="ARBA00022908"/>
    </source>
</evidence>
<dbReference type="AlphaFoldDB" id="A0A5Q0H974"/>
<dbReference type="Gene3D" id="1.10.443.10">
    <property type="entry name" value="Intergrase catalytic core"/>
    <property type="match status" value="1"/>
</dbReference>
<dbReference type="GO" id="GO:0015074">
    <property type="term" value="P:DNA integration"/>
    <property type="evidence" value="ECO:0007669"/>
    <property type="project" value="UniProtKB-KW"/>
</dbReference>
<dbReference type="GO" id="GO:0006310">
    <property type="term" value="P:DNA recombination"/>
    <property type="evidence" value="ECO:0007669"/>
    <property type="project" value="UniProtKB-KW"/>
</dbReference>
<dbReference type="OrthoDB" id="3216232at2"/>
<dbReference type="PROSITE" id="PS51900">
    <property type="entry name" value="CB"/>
    <property type="match status" value="1"/>
</dbReference>
<evidence type="ECO:0000256" key="5">
    <source>
        <dbReference type="SAM" id="MobiDB-lite"/>
    </source>
</evidence>
<feature type="region of interest" description="Disordered" evidence="5">
    <location>
        <begin position="86"/>
        <end position="108"/>
    </location>
</feature>
<sequence length="394" mass="45167">MIERPGEVPGWELQDAVEEPVAPVQQFLSDFAARDSSPSSVRSYAMALLRWSRMLWTWNVAWDQATSNEVRDYVLWLRQARKHRPTEPTTLVPGSVNTKTGKRYPGDGYAPRTINHNLAVLYEFYAFHLNEGRGPVRNPVPERRDRNAERFAAHHNPLQAFPQVRRGAYRQKEPKRTPRSIPDAAVDDLFAGLNSHRDRAMIAFYLSSGARPSELITMTNEMVDPGNQAIAVIRKGSRSLQWLPASPDAFVWLRLAQAQMPEELAEPRAMTWWTLRRPYRPMNYFAVRRVFQRVNQVGGTNWTLHDLRHTAATRMVTDPSMSLTDVQTILGHAWVTSTQIYTQPRQEEVFAHAQAHFKRLREKESDPAPPVAHLPATASRYNPDDLNELFGDLR</sequence>
<dbReference type="RefSeq" id="WP_153278730.1">
    <property type="nucleotide sequence ID" value="NZ_CP034550.1"/>
</dbReference>
<keyword evidence="9" id="KW-1185">Reference proteome</keyword>
<protein>
    <submittedName>
        <fullName evidence="8">Site-specific integrase</fullName>
    </submittedName>
</protein>
<evidence type="ECO:0000256" key="4">
    <source>
        <dbReference type="PROSITE-ProRule" id="PRU01248"/>
    </source>
</evidence>
<feature type="domain" description="Tyr recombinase" evidence="6">
    <location>
        <begin position="176"/>
        <end position="354"/>
    </location>
</feature>
<organism evidence="8 9">
    <name type="scientific">Saccharothrix syringae</name>
    <name type="common">Nocardiopsis syringae</name>
    <dbReference type="NCBI Taxonomy" id="103733"/>
    <lineage>
        <taxon>Bacteria</taxon>
        <taxon>Bacillati</taxon>
        <taxon>Actinomycetota</taxon>
        <taxon>Actinomycetes</taxon>
        <taxon>Pseudonocardiales</taxon>
        <taxon>Pseudonocardiaceae</taxon>
        <taxon>Saccharothrix</taxon>
    </lineage>
</organism>
<dbReference type="CDD" id="cd00397">
    <property type="entry name" value="DNA_BRE_C"/>
    <property type="match status" value="1"/>
</dbReference>
<dbReference type="Pfam" id="PF00589">
    <property type="entry name" value="Phage_integrase"/>
    <property type="match status" value="1"/>
</dbReference>
<dbReference type="InterPro" id="IPR011010">
    <property type="entry name" value="DNA_brk_join_enz"/>
</dbReference>
<dbReference type="InterPro" id="IPR002104">
    <property type="entry name" value="Integrase_catalytic"/>
</dbReference>
<dbReference type="PANTHER" id="PTHR30349">
    <property type="entry name" value="PHAGE INTEGRASE-RELATED"/>
    <property type="match status" value="1"/>
</dbReference>
<dbReference type="EMBL" id="CP034550">
    <property type="protein sequence ID" value="QFZ22749.1"/>
    <property type="molecule type" value="Genomic_DNA"/>
</dbReference>
<dbReference type="GO" id="GO:0003677">
    <property type="term" value="F:DNA binding"/>
    <property type="evidence" value="ECO:0007669"/>
    <property type="project" value="UniProtKB-UniRule"/>
</dbReference>
<accession>A0A5Q0H974</accession>
<reference evidence="9" key="1">
    <citation type="journal article" date="2021" name="Curr. Microbiol.">
        <title>Complete genome of nocamycin-producing strain Saccharothrix syringae NRRL B-16468 reveals the biosynthetic potential for secondary metabolites.</title>
        <authorList>
            <person name="Mo X."/>
            <person name="Yang S."/>
        </authorList>
    </citation>
    <scope>NUCLEOTIDE SEQUENCE [LARGE SCALE GENOMIC DNA]</scope>
    <source>
        <strain evidence="9">ATCC 51364 / DSM 43886 / JCM 6844 / KCTC 9398 / NBRC 14523 / NRRL B-16468 / INA 2240</strain>
    </source>
</reference>
<dbReference type="Pfam" id="PF02899">
    <property type="entry name" value="Phage_int_SAM_1"/>
    <property type="match status" value="1"/>
</dbReference>
<proteinExistence type="predicted"/>
<feature type="domain" description="Core-binding (CB)" evidence="7">
    <location>
        <begin position="18"/>
        <end position="129"/>
    </location>
</feature>
<dbReference type="InterPro" id="IPR044068">
    <property type="entry name" value="CB"/>
</dbReference>
<dbReference type="PANTHER" id="PTHR30349:SF81">
    <property type="entry name" value="TYROSINE RECOMBINASE XERC"/>
    <property type="match status" value="1"/>
</dbReference>
<keyword evidence="2 4" id="KW-0238">DNA-binding</keyword>
<dbReference type="InterPro" id="IPR050090">
    <property type="entry name" value="Tyrosine_recombinase_XerCD"/>
</dbReference>
<dbReference type="InterPro" id="IPR010998">
    <property type="entry name" value="Integrase_recombinase_N"/>
</dbReference>
<evidence type="ECO:0000259" key="7">
    <source>
        <dbReference type="PROSITE" id="PS51900"/>
    </source>
</evidence>
<dbReference type="PROSITE" id="PS51898">
    <property type="entry name" value="TYR_RECOMBINASE"/>
    <property type="match status" value="1"/>
</dbReference>
<evidence type="ECO:0000313" key="8">
    <source>
        <dbReference type="EMBL" id="QFZ22749.1"/>
    </source>
</evidence>
<dbReference type="Gene3D" id="1.10.150.130">
    <property type="match status" value="1"/>
</dbReference>